<reference evidence="2" key="1">
    <citation type="submission" date="2016-03" db="EMBL/GenBank/DDBJ databases">
        <title>Mechanisms controlling the formation of the plant cell surface in tip-growing cells are functionally conserved among land plants.</title>
        <authorList>
            <person name="Honkanen S."/>
            <person name="Jones V.A."/>
            <person name="Morieri G."/>
            <person name="Champion C."/>
            <person name="Hetherington A.J."/>
            <person name="Kelly S."/>
            <person name="Saint-Marcoux D."/>
            <person name="Proust H."/>
            <person name="Prescott H."/>
            <person name="Dolan L."/>
        </authorList>
    </citation>
    <scope>NUCLEOTIDE SEQUENCE [LARGE SCALE GENOMIC DNA]</scope>
    <source>
        <tissue evidence="2">Whole gametophyte</tissue>
    </source>
</reference>
<dbReference type="SMART" id="SM00386">
    <property type="entry name" value="HAT"/>
    <property type="match status" value="2"/>
</dbReference>
<dbReference type="GO" id="GO:0006396">
    <property type="term" value="P:RNA processing"/>
    <property type="evidence" value="ECO:0007669"/>
    <property type="project" value="InterPro"/>
</dbReference>
<evidence type="ECO:0000313" key="2">
    <source>
        <dbReference type="EMBL" id="OAE25964.1"/>
    </source>
</evidence>
<dbReference type="PANTHER" id="PTHR26312">
    <property type="entry name" value="TETRATRICOPEPTIDE REPEAT PROTEIN 5"/>
    <property type="match status" value="1"/>
</dbReference>
<organism evidence="2 3">
    <name type="scientific">Marchantia polymorpha subsp. ruderalis</name>
    <dbReference type="NCBI Taxonomy" id="1480154"/>
    <lineage>
        <taxon>Eukaryota</taxon>
        <taxon>Viridiplantae</taxon>
        <taxon>Streptophyta</taxon>
        <taxon>Embryophyta</taxon>
        <taxon>Marchantiophyta</taxon>
        <taxon>Marchantiopsida</taxon>
        <taxon>Marchantiidae</taxon>
        <taxon>Marchantiales</taxon>
        <taxon>Marchantiaceae</taxon>
        <taxon>Marchantia</taxon>
    </lineage>
</organism>
<dbReference type="Gene3D" id="1.25.40.10">
    <property type="entry name" value="Tetratricopeptide repeat domain"/>
    <property type="match status" value="1"/>
</dbReference>
<dbReference type="PANTHER" id="PTHR26312:SF222">
    <property type="entry name" value="EXPRESSED PROTEIN"/>
    <property type="match status" value="1"/>
</dbReference>
<evidence type="ECO:0000313" key="3">
    <source>
        <dbReference type="Proteomes" id="UP000077202"/>
    </source>
</evidence>
<proteinExistence type="predicted"/>
<name>A0A176VYT7_MARPO</name>
<gene>
    <name evidence="2" type="ORF">AXG93_1712s1440</name>
</gene>
<dbReference type="EMBL" id="LVLJ01002271">
    <property type="protein sequence ID" value="OAE25964.1"/>
    <property type="molecule type" value="Genomic_DNA"/>
</dbReference>
<feature type="region of interest" description="Disordered" evidence="1">
    <location>
        <begin position="1"/>
        <end position="20"/>
    </location>
</feature>
<sequence length="282" mass="30663">MGSPSRRGRPTPQESAISQSTALILPSGGRIASRAAGSLLPIFQSSLTPIGCSLRVSHTFAAQREDGNSSVEPALSLSMQQGNSWAKFPGINRLQDKGRCRASLLKAEAPLETLSTNGLTAAGADGMASAMQGSFETDASVGRVECNSRGCRPIYDDNNRTLVVGRDDEEEFSSLETRAAVYAARSLTKDMEIRPTVSFPLDFAEFLNEVWMEKTTATKYFEIALKKSPNDGKILLQYAQFAWKVLGDLDKADELFARALEDAPNDADAHAIYALFLWQTDE</sequence>
<dbReference type="InterPro" id="IPR003107">
    <property type="entry name" value="HAT"/>
</dbReference>
<comment type="caution">
    <text evidence="2">The sequence shown here is derived from an EMBL/GenBank/DDBJ whole genome shotgun (WGS) entry which is preliminary data.</text>
</comment>
<dbReference type="SUPFAM" id="SSF48452">
    <property type="entry name" value="TPR-like"/>
    <property type="match status" value="1"/>
</dbReference>
<keyword evidence="3" id="KW-1185">Reference proteome</keyword>
<accession>A0A176VYT7</accession>
<dbReference type="InterPro" id="IPR011990">
    <property type="entry name" value="TPR-like_helical_dom_sf"/>
</dbReference>
<protein>
    <submittedName>
        <fullName evidence="2">Uncharacterized protein</fullName>
    </submittedName>
</protein>
<evidence type="ECO:0000256" key="1">
    <source>
        <dbReference type="SAM" id="MobiDB-lite"/>
    </source>
</evidence>
<dbReference type="AlphaFoldDB" id="A0A176VYT7"/>
<dbReference type="Proteomes" id="UP000077202">
    <property type="component" value="Unassembled WGS sequence"/>
</dbReference>
<dbReference type="Pfam" id="PF14559">
    <property type="entry name" value="TPR_19"/>
    <property type="match status" value="1"/>
</dbReference>